<reference evidence="2" key="1">
    <citation type="submission" date="2022-07" db="EMBL/GenBank/DDBJ databases">
        <title>The genome of Lyophyllum shimeji provides insight into the initial evolution of ectomycorrhizal fungal genome.</title>
        <authorList>
            <person name="Kobayashi Y."/>
            <person name="Shibata T."/>
            <person name="Hirakawa H."/>
            <person name="Shigenobu S."/>
            <person name="Nishiyama T."/>
            <person name="Yamada A."/>
            <person name="Hasebe M."/>
            <person name="Kawaguchi M."/>
        </authorList>
    </citation>
    <scope>NUCLEOTIDE SEQUENCE</scope>
    <source>
        <strain evidence="2">AT787</strain>
    </source>
</reference>
<feature type="region of interest" description="Disordered" evidence="1">
    <location>
        <begin position="180"/>
        <end position="213"/>
    </location>
</feature>
<comment type="caution">
    <text evidence="2">The sequence shown here is derived from an EMBL/GenBank/DDBJ whole genome shotgun (WGS) entry which is preliminary data.</text>
</comment>
<feature type="region of interest" description="Disordered" evidence="1">
    <location>
        <begin position="104"/>
        <end position="168"/>
    </location>
</feature>
<proteinExistence type="predicted"/>
<dbReference type="OrthoDB" id="3245083at2759"/>
<sequence>MADISWLSPCNGAVFSAGDTIHVKWKTSQPTACPSFKLCLSSELTAPNTRRDQNSTASNECGTAIWPVVKEGKGFYLTSLSAPSHVKSHHTYVLRMEGDSGLMSESPGFSLTPSNASASAPHTPDDPSLGASQAPFIARPKLSSPTHNIPKADASGSTRSAITHSAKASSFPAASQAPFITPQEASSPPQNISTMDASGKTRSAATGSSSTSSLPAASQLPFFVVHPQSPSPPRNMSAADASGRTHSATTLAARRTPPATFC</sequence>
<feature type="region of interest" description="Disordered" evidence="1">
    <location>
        <begin position="229"/>
        <end position="262"/>
    </location>
</feature>
<accession>A0A9P3PJR1</accession>
<dbReference type="EMBL" id="BRPK01000003">
    <property type="protein sequence ID" value="GLB36724.1"/>
    <property type="molecule type" value="Genomic_DNA"/>
</dbReference>
<dbReference type="Proteomes" id="UP001063166">
    <property type="component" value="Unassembled WGS sequence"/>
</dbReference>
<dbReference type="AlphaFoldDB" id="A0A9P3PJR1"/>
<keyword evidence="3" id="KW-1185">Reference proteome</keyword>
<feature type="compositionally biased region" description="Low complexity" evidence="1">
    <location>
        <begin position="248"/>
        <end position="262"/>
    </location>
</feature>
<protein>
    <submittedName>
        <fullName evidence="2">Uncharacterized protein</fullName>
    </submittedName>
</protein>
<name>A0A9P3PJR1_LYOSH</name>
<evidence type="ECO:0000313" key="3">
    <source>
        <dbReference type="Proteomes" id="UP001063166"/>
    </source>
</evidence>
<feature type="compositionally biased region" description="Polar residues" evidence="1">
    <location>
        <begin position="107"/>
        <end position="120"/>
    </location>
</feature>
<evidence type="ECO:0000313" key="2">
    <source>
        <dbReference type="EMBL" id="GLB36724.1"/>
    </source>
</evidence>
<evidence type="ECO:0000256" key="1">
    <source>
        <dbReference type="SAM" id="MobiDB-lite"/>
    </source>
</evidence>
<feature type="compositionally biased region" description="Low complexity" evidence="1">
    <location>
        <begin position="197"/>
        <end position="213"/>
    </location>
</feature>
<feature type="compositionally biased region" description="Polar residues" evidence="1">
    <location>
        <begin position="183"/>
        <end position="196"/>
    </location>
</feature>
<organism evidence="2 3">
    <name type="scientific">Lyophyllum shimeji</name>
    <name type="common">Hon-shimeji</name>
    <name type="synonym">Tricholoma shimeji</name>
    <dbReference type="NCBI Taxonomy" id="47721"/>
    <lineage>
        <taxon>Eukaryota</taxon>
        <taxon>Fungi</taxon>
        <taxon>Dikarya</taxon>
        <taxon>Basidiomycota</taxon>
        <taxon>Agaricomycotina</taxon>
        <taxon>Agaricomycetes</taxon>
        <taxon>Agaricomycetidae</taxon>
        <taxon>Agaricales</taxon>
        <taxon>Tricholomatineae</taxon>
        <taxon>Lyophyllaceae</taxon>
        <taxon>Lyophyllum</taxon>
    </lineage>
</organism>
<gene>
    <name evidence="2" type="ORF">LshimejAT787_0310110</name>
</gene>